<dbReference type="InterPro" id="IPR003594">
    <property type="entry name" value="HATPase_dom"/>
</dbReference>
<dbReference type="InterPro" id="IPR005467">
    <property type="entry name" value="His_kinase_dom"/>
</dbReference>
<dbReference type="PIRSF" id="PIRSF037434">
    <property type="entry name" value="STHK_ChrS"/>
    <property type="match status" value="1"/>
</dbReference>
<dbReference type="AlphaFoldDB" id="A0A255E2Q8"/>
<dbReference type="InterPro" id="IPR036890">
    <property type="entry name" value="HATPase_C_sf"/>
</dbReference>
<name>A0A255E2Q8_9ACTN</name>
<dbReference type="Gene3D" id="1.20.5.1930">
    <property type="match status" value="1"/>
</dbReference>
<dbReference type="SUPFAM" id="SSF55874">
    <property type="entry name" value="ATPase domain of HSP90 chaperone/DNA topoisomerase II/histidine kinase"/>
    <property type="match status" value="1"/>
</dbReference>
<evidence type="ECO:0000313" key="9">
    <source>
        <dbReference type="Proteomes" id="UP000216533"/>
    </source>
</evidence>
<comment type="caution">
    <text evidence="8">The sequence shown here is derived from an EMBL/GenBank/DDBJ whole genome shotgun (WGS) entry which is preliminary data.</text>
</comment>
<dbReference type="GO" id="GO:0046983">
    <property type="term" value="F:protein dimerization activity"/>
    <property type="evidence" value="ECO:0007669"/>
    <property type="project" value="InterPro"/>
</dbReference>
<keyword evidence="3" id="KW-0902">Two-component regulatory system</keyword>
<evidence type="ECO:0000256" key="2">
    <source>
        <dbReference type="ARBA" id="ARBA00022777"/>
    </source>
</evidence>
<reference evidence="8 9" key="1">
    <citation type="submission" date="2017-07" db="EMBL/GenBank/DDBJ databases">
        <title>Draft whole genome sequences of clinical Proprionibacteriaceae strains.</title>
        <authorList>
            <person name="Bernier A.-M."/>
            <person name="Bernard K."/>
            <person name="Domingo M.-C."/>
        </authorList>
    </citation>
    <scope>NUCLEOTIDE SEQUENCE [LARGE SCALE GENOMIC DNA]</scope>
    <source>
        <strain evidence="8 9">NML 160184</strain>
    </source>
</reference>
<dbReference type="PROSITE" id="PS50109">
    <property type="entry name" value="HIS_KIN"/>
    <property type="match status" value="1"/>
</dbReference>
<evidence type="ECO:0000313" key="8">
    <source>
        <dbReference type="EMBL" id="OYN85261.1"/>
    </source>
</evidence>
<organism evidence="8 9">
    <name type="scientific">Parenemella sanctibonifatiensis</name>
    <dbReference type="NCBI Taxonomy" id="2016505"/>
    <lineage>
        <taxon>Bacteria</taxon>
        <taxon>Bacillati</taxon>
        <taxon>Actinomycetota</taxon>
        <taxon>Actinomycetes</taxon>
        <taxon>Propionibacteriales</taxon>
        <taxon>Propionibacteriaceae</taxon>
        <taxon>Parenemella</taxon>
    </lineage>
</organism>
<protein>
    <recommendedName>
        <fullName evidence="7">Histidine kinase domain-containing protein</fullName>
    </recommendedName>
</protein>
<keyword evidence="6" id="KW-0812">Transmembrane</keyword>
<sequence>MRPKNGAMIPSSSDSLVFEPERDFRGTPPWTIIVPPVLLVLTMGATLAIGLPLPVGSWPLLWTAVAVLLMLRAGMEWCRPRRLRVAQLLFVLHGVVVLATAFVTPFIAIYAWFGYMDVMRIFSGRIIYPALLLTAAGCGLGQGGGLAGVQGWPPLIMILIGVNMLIGTGAIIAERRRERTLADREEALQRLRTEQERSAQLRDELVAHARRTGTLDERQRLSREIHDTVAQSLLGVITQLEGIDAGQLSAADLTRLERAQRSAREGLAEARRAVAAMASPRLDHDDLTVALDQLVRAWNRDHAAAAEFDVEGHPRRTPHEATLLRVCQEALSNVARHAYASRVRVGLSYEHDRVTLEVGDDGRGFHHEADSDGHGLPGMRQRLDAIGGTLMVDSSPGEGCVVRVEVQG</sequence>
<evidence type="ECO:0000256" key="5">
    <source>
        <dbReference type="SAM" id="MobiDB-lite"/>
    </source>
</evidence>
<dbReference type="GO" id="GO:0000155">
    <property type="term" value="F:phosphorelay sensor kinase activity"/>
    <property type="evidence" value="ECO:0007669"/>
    <property type="project" value="InterPro"/>
</dbReference>
<evidence type="ECO:0000256" key="6">
    <source>
        <dbReference type="SAM" id="Phobius"/>
    </source>
</evidence>
<accession>A0A255E2Q8</accession>
<dbReference type="PANTHER" id="PTHR24421">
    <property type="entry name" value="NITRATE/NITRITE SENSOR PROTEIN NARX-RELATED"/>
    <property type="match status" value="1"/>
</dbReference>
<proteinExistence type="predicted"/>
<dbReference type="CDD" id="cd16917">
    <property type="entry name" value="HATPase_UhpB-NarQ-NarX-like"/>
    <property type="match status" value="1"/>
</dbReference>
<keyword evidence="6" id="KW-0472">Membrane</keyword>
<keyword evidence="1" id="KW-0808">Transferase</keyword>
<dbReference type="Gene3D" id="3.30.565.10">
    <property type="entry name" value="Histidine kinase-like ATPase, C-terminal domain"/>
    <property type="match status" value="1"/>
</dbReference>
<dbReference type="InterPro" id="IPR017205">
    <property type="entry name" value="Sig_transdc_His_kinase_ChrS"/>
</dbReference>
<evidence type="ECO:0000256" key="3">
    <source>
        <dbReference type="ARBA" id="ARBA00023012"/>
    </source>
</evidence>
<dbReference type="EMBL" id="NMVI01000025">
    <property type="protein sequence ID" value="OYN85261.1"/>
    <property type="molecule type" value="Genomic_DNA"/>
</dbReference>
<feature type="transmembrane region" description="Helical" evidence="6">
    <location>
        <begin position="87"/>
        <end position="113"/>
    </location>
</feature>
<feature type="coiled-coil region" evidence="4">
    <location>
        <begin position="177"/>
        <end position="211"/>
    </location>
</feature>
<dbReference type="GO" id="GO:0016020">
    <property type="term" value="C:membrane"/>
    <property type="evidence" value="ECO:0007669"/>
    <property type="project" value="InterPro"/>
</dbReference>
<keyword evidence="2" id="KW-0418">Kinase</keyword>
<feature type="domain" description="Histidine kinase" evidence="7">
    <location>
        <begin position="323"/>
        <end position="408"/>
    </location>
</feature>
<dbReference type="InterPro" id="IPR050482">
    <property type="entry name" value="Sensor_HK_TwoCompSys"/>
</dbReference>
<keyword evidence="6" id="KW-1133">Transmembrane helix</keyword>
<dbReference type="Pfam" id="PF07730">
    <property type="entry name" value="HisKA_3"/>
    <property type="match status" value="1"/>
</dbReference>
<gene>
    <name evidence="8" type="ORF">CGZ92_10670</name>
</gene>
<dbReference type="Pfam" id="PF02518">
    <property type="entry name" value="HATPase_c"/>
    <property type="match status" value="1"/>
</dbReference>
<feature type="transmembrane region" description="Helical" evidence="6">
    <location>
        <begin position="57"/>
        <end position="75"/>
    </location>
</feature>
<evidence type="ECO:0000259" key="7">
    <source>
        <dbReference type="PROSITE" id="PS50109"/>
    </source>
</evidence>
<evidence type="ECO:0000256" key="4">
    <source>
        <dbReference type="SAM" id="Coils"/>
    </source>
</evidence>
<dbReference type="Proteomes" id="UP000216533">
    <property type="component" value="Unassembled WGS sequence"/>
</dbReference>
<feature type="region of interest" description="Disordered" evidence="5">
    <location>
        <begin position="360"/>
        <end position="379"/>
    </location>
</feature>
<feature type="transmembrane region" description="Helical" evidence="6">
    <location>
        <begin position="155"/>
        <end position="173"/>
    </location>
</feature>
<evidence type="ECO:0000256" key="1">
    <source>
        <dbReference type="ARBA" id="ARBA00022679"/>
    </source>
</evidence>
<feature type="compositionally biased region" description="Basic and acidic residues" evidence="5">
    <location>
        <begin position="360"/>
        <end position="373"/>
    </location>
</feature>
<dbReference type="InterPro" id="IPR011712">
    <property type="entry name" value="Sig_transdc_His_kin_sub3_dim/P"/>
</dbReference>
<feature type="transmembrane region" description="Helical" evidence="6">
    <location>
        <begin position="30"/>
        <end position="51"/>
    </location>
</feature>
<dbReference type="PANTHER" id="PTHR24421:SF62">
    <property type="entry name" value="SENSORY TRANSDUCTION HISTIDINE KINASE"/>
    <property type="match status" value="1"/>
</dbReference>
<keyword evidence="4" id="KW-0175">Coiled coil</keyword>